<dbReference type="Proteomes" id="UP000321058">
    <property type="component" value="Unassembled WGS sequence"/>
</dbReference>
<gene>
    <name evidence="1" type="ORF">RSO01_87330</name>
</gene>
<dbReference type="AlphaFoldDB" id="A0A512NRK4"/>
<dbReference type="RefSeq" id="WP_147156855.1">
    <property type="nucleotide sequence ID" value="NZ_BKAJ01000234.1"/>
</dbReference>
<name>A0A512NRK4_9HYPH</name>
<evidence type="ECO:0000313" key="1">
    <source>
        <dbReference type="EMBL" id="GEP61567.1"/>
    </source>
</evidence>
<organism evidence="1 2">
    <name type="scientific">Reyranella soli</name>
    <dbReference type="NCBI Taxonomy" id="1230389"/>
    <lineage>
        <taxon>Bacteria</taxon>
        <taxon>Pseudomonadati</taxon>
        <taxon>Pseudomonadota</taxon>
        <taxon>Alphaproteobacteria</taxon>
        <taxon>Hyphomicrobiales</taxon>
        <taxon>Reyranellaceae</taxon>
        <taxon>Reyranella</taxon>
    </lineage>
</organism>
<dbReference type="EMBL" id="BKAJ01000234">
    <property type="protein sequence ID" value="GEP61567.1"/>
    <property type="molecule type" value="Genomic_DNA"/>
</dbReference>
<comment type="caution">
    <text evidence="1">The sequence shown here is derived from an EMBL/GenBank/DDBJ whole genome shotgun (WGS) entry which is preliminary data.</text>
</comment>
<evidence type="ECO:0000313" key="2">
    <source>
        <dbReference type="Proteomes" id="UP000321058"/>
    </source>
</evidence>
<proteinExistence type="predicted"/>
<accession>A0A512NRK4</accession>
<reference evidence="1 2" key="1">
    <citation type="submission" date="2019-07" db="EMBL/GenBank/DDBJ databases">
        <title>Whole genome shotgun sequence of Reyranella soli NBRC 108950.</title>
        <authorList>
            <person name="Hosoyama A."/>
            <person name="Uohara A."/>
            <person name="Ohji S."/>
            <person name="Ichikawa N."/>
        </authorList>
    </citation>
    <scope>NUCLEOTIDE SEQUENCE [LARGE SCALE GENOMIC DNA]</scope>
    <source>
        <strain evidence="1 2">NBRC 108950</strain>
    </source>
</reference>
<protein>
    <submittedName>
        <fullName evidence="1">Uncharacterized protein</fullName>
    </submittedName>
</protein>
<keyword evidence="2" id="KW-1185">Reference proteome</keyword>
<sequence length="108" mass="11556">MNFAETPKPVAYCAGCSMPASIEVVGTSCRNGDCNGTYKGAGAATNGCGAPPVMAPARWGLRFAKPVTGPDGHGYALEPIHSFNPNRHNNCRDLWLWRWTHSEVSGHV</sequence>